<dbReference type="Proteomes" id="UP000008021">
    <property type="component" value="Chromosome 11"/>
</dbReference>
<organism evidence="2">
    <name type="scientific">Oryza meridionalis</name>
    <dbReference type="NCBI Taxonomy" id="40149"/>
    <lineage>
        <taxon>Eukaryota</taxon>
        <taxon>Viridiplantae</taxon>
        <taxon>Streptophyta</taxon>
        <taxon>Embryophyta</taxon>
        <taxon>Tracheophyta</taxon>
        <taxon>Spermatophyta</taxon>
        <taxon>Magnoliopsida</taxon>
        <taxon>Liliopsida</taxon>
        <taxon>Poales</taxon>
        <taxon>Poaceae</taxon>
        <taxon>BOP clade</taxon>
        <taxon>Oryzoideae</taxon>
        <taxon>Oryzeae</taxon>
        <taxon>Oryzinae</taxon>
        <taxon>Oryza</taxon>
    </lineage>
</organism>
<reference evidence="2" key="1">
    <citation type="submission" date="2015-04" db="UniProtKB">
        <authorList>
            <consortium name="EnsemblPlants"/>
        </authorList>
    </citation>
    <scope>IDENTIFICATION</scope>
</reference>
<dbReference type="Gramene" id="OMERI11G08910.1">
    <property type="protein sequence ID" value="OMERI11G08910.1"/>
    <property type="gene ID" value="OMERI11G08910"/>
</dbReference>
<dbReference type="AlphaFoldDB" id="A0A0E0F4V7"/>
<evidence type="ECO:0000256" key="1">
    <source>
        <dbReference type="SAM" id="MobiDB-lite"/>
    </source>
</evidence>
<protein>
    <submittedName>
        <fullName evidence="2">Uncharacterized protein</fullName>
    </submittedName>
</protein>
<accession>A0A0E0F4V7</accession>
<evidence type="ECO:0000313" key="3">
    <source>
        <dbReference type="Proteomes" id="UP000008021"/>
    </source>
</evidence>
<proteinExistence type="predicted"/>
<dbReference type="EnsemblPlants" id="OMERI11G08910.1">
    <property type="protein sequence ID" value="OMERI11G08910.1"/>
    <property type="gene ID" value="OMERI11G08910"/>
</dbReference>
<feature type="compositionally biased region" description="Low complexity" evidence="1">
    <location>
        <begin position="18"/>
        <end position="33"/>
    </location>
</feature>
<sequence length="61" mass="6483">MSNTGDDNNTGDKEKEASVNTNGGNTASNTSGGPFLARNLKHVTVDRRMQGVDESNDKLCL</sequence>
<dbReference type="HOGENOM" id="CLU_2926553_0_0_1"/>
<feature type="region of interest" description="Disordered" evidence="1">
    <location>
        <begin position="1"/>
        <end position="39"/>
    </location>
</feature>
<name>A0A0E0F4V7_9ORYZ</name>
<evidence type="ECO:0000313" key="2">
    <source>
        <dbReference type="EnsemblPlants" id="OMERI11G08910.1"/>
    </source>
</evidence>
<keyword evidence="3" id="KW-1185">Reference proteome</keyword>
<reference evidence="2" key="2">
    <citation type="submission" date="2018-05" db="EMBL/GenBank/DDBJ databases">
        <title>OmerRS3 (Oryza meridionalis Reference Sequence Version 3).</title>
        <authorList>
            <person name="Zhang J."/>
            <person name="Kudrna D."/>
            <person name="Lee S."/>
            <person name="Talag J."/>
            <person name="Welchert J."/>
            <person name="Wing R.A."/>
        </authorList>
    </citation>
    <scope>NUCLEOTIDE SEQUENCE [LARGE SCALE GENOMIC DNA]</scope>
    <source>
        <strain evidence="2">cv. OR44</strain>
    </source>
</reference>